<feature type="chain" id="PRO_5031461907" evidence="6">
    <location>
        <begin position="26"/>
        <end position="695"/>
    </location>
</feature>
<keyword evidence="4 8" id="KW-0378">Hydrolase</keyword>
<proteinExistence type="inferred from homology"/>
<keyword evidence="5" id="KW-0720">Serine protease</keyword>
<evidence type="ECO:0000256" key="3">
    <source>
        <dbReference type="ARBA" id="ARBA00022729"/>
    </source>
</evidence>
<evidence type="ECO:0000313" key="9">
    <source>
        <dbReference type="Proteomes" id="UP000529946"/>
    </source>
</evidence>
<dbReference type="RefSeq" id="WP_183202458.1">
    <property type="nucleotide sequence ID" value="NZ_BAAAER010000002.1"/>
</dbReference>
<evidence type="ECO:0000256" key="2">
    <source>
        <dbReference type="ARBA" id="ARBA00022670"/>
    </source>
</evidence>
<dbReference type="GO" id="GO:0006508">
    <property type="term" value="P:proteolysis"/>
    <property type="evidence" value="ECO:0007669"/>
    <property type="project" value="UniProtKB-KW"/>
</dbReference>
<evidence type="ECO:0000256" key="5">
    <source>
        <dbReference type="ARBA" id="ARBA00022825"/>
    </source>
</evidence>
<protein>
    <submittedName>
        <fullName evidence="8">Acylaminoacyl-peptidase</fullName>
        <ecNumber evidence="8">3.4.19.1</ecNumber>
    </submittedName>
</protein>
<feature type="domain" description="Peptidase S9 prolyl oligopeptidase catalytic" evidence="7">
    <location>
        <begin position="486"/>
        <end position="693"/>
    </location>
</feature>
<keyword evidence="3 6" id="KW-0732">Signal</keyword>
<feature type="signal peptide" evidence="6">
    <location>
        <begin position="1"/>
        <end position="25"/>
    </location>
</feature>
<dbReference type="PANTHER" id="PTHR42776:SF13">
    <property type="entry name" value="DIPEPTIDYL-PEPTIDASE 5"/>
    <property type="match status" value="1"/>
</dbReference>
<dbReference type="InterPro" id="IPR011659">
    <property type="entry name" value="WD40"/>
</dbReference>
<accession>A0A7W6JCF6</accession>
<dbReference type="FunFam" id="3.40.50.1820:FF:000028">
    <property type="entry name" value="S9 family peptidase"/>
    <property type="match status" value="1"/>
</dbReference>
<dbReference type="AlphaFoldDB" id="A0A7W6JCF6"/>
<reference evidence="8 9" key="1">
    <citation type="submission" date="2020-08" db="EMBL/GenBank/DDBJ databases">
        <title>Genomic Encyclopedia of Type Strains, Phase IV (KMG-IV): sequencing the most valuable type-strain genomes for metagenomic binning, comparative biology and taxonomic classification.</title>
        <authorList>
            <person name="Goeker M."/>
        </authorList>
    </citation>
    <scope>NUCLEOTIDE SEQUENCE [LARGE SCALE GENOMIC DNA]</scope>
    <source>
        <strain evidence="8 9">DSM 23960</strain>
    </source>
</reference>
<dbReference type="Proteomes" id="UP000529946">
    <property type="component" value="Unassembled WGS sequence"/>
</dbReference>
<dbReference type="Gene3D" id="2.120.10.30">
    <property type="entry name" value="TolB, C-terminal domain"/>
    <property type="match status" value="2"/>
</dbReference>
<comment type="similarity">
    <text evidence="1">Belongs to the peptidase S9C family.</text>
</comment>
<dbReference type="SUPFAM" id="SSF53474">
    <property type="entry name" value="alpha/beta-Hydrolases"/>
    <property type="match status" value="1"/>
</dbReference>
<dbReference type="EC" id="3.4.19.1" evidence="8"/>
<dbReference type="EMBL" id="JACIDM010000001">
    <property type="protein sequence ID" value="MBB4081616.1"/>
    <property type="molecule type" value="Genomic_DNA"/>
</dbReference>
<dbReference type="GO" id="GO:0004252">
    <property type="term" value="F:serine-type endopeptidase activity"/>
    <property type="evidence" value="ECO:0007669"/>
    <property type="project" value="TreeGrafter"/>
</dbReference>
<dbReference type="PANTHER" id="PTHR42776">
    <property type="entry name" value="SERINE PEPTIDASE S9 FAMILY MEMBER"/>
    <property type="match status" value="1"/>
</dbReference>
<keyword evidence="9" id="KW-1185">Reference proteome</keyword>
<gene>
    <name evidence="8" type="ORF">GGR12_000455</name>
</gene>
<evidence type="ECO:0000256" key="6">
    <source>
        <dbReference type="SAM" id="SignalP"/>
    </source>
</evidence>
<organism evidence="8 9">
    <name type="scientific">Brevundimonas lenta</name>
    <dbReference type="NCBI Taxonomy" id="424796"/>
    <lineage>
        <taxon>Bacteria</taxon>
        <taxon>Pseudomonadati</taxon>
        <taxon>Pseudomonadota</taxon>
        <taxon>Alphaproteobacteria</taxon>
        <taxon>Caulobacterales</taxon>
        <taxon>Caulobacteraceae</taxon>
        <taxon>Brevundimonas</taxon>
    </lineage>
</organism>
<dbReference type="Gene3D" id="3.40.50.1820">
    <property type="entry name" value="alpha/beta hydrolase"/>
    <property type="match status" value="1"/>
</dbReference>
<dbReference type="InterPro" id="IPR011042">
    <property type="entry name" value="6-blade_b-propeller_TolB-like"/>
</dbReference>
<keyword evidence="2" id="KW-0645">Protease</keyword>
<dbReference type="InterPro" id="IPR029058">
    <property type="entry name" value="AB_hydrolase_fold"/>
</dbReference>
<comment type="caution">
    <text evidence="8">The sequence shown here is derived from an EMBL/GenBank/DDBJ whole genome shotgun (WGS) entry which is preliminary data.</text>
</comment>
<evidence type="ECO:0000256" key="4">
    <source>
        <dbReference type="ARBA" id="ARBA00022801"/>
    </source>
</evidence>
<dbReference type="GO" id="GO:0008242">
    <property type="term" value="F:omega peptidase activity"/>
    <property type="evidence" value="ECO:0007669"/>
    <property type="project" value="UniProtKB-EC"/>
</dbReference>
<sequence>MAIRTGLLAGAAALAMLSAGAPALAQTPADAPVLQPTAHGGLSLDQLAMMERVSDPRLSPDGRRVLYNVRTTDWAGNKASGAAWIVEADGATRRLAASDGGVSSARWAPDGQSIYFLSARGGSSQVWRMDRDGNAAVQVTTLPVDVTAFRLSNDGRTLVLALPVFVDCANLNCTRDRLKAQATAVSSVRGYDRLPLRPWDSWNDGRRSHLFALQLNASGLAAGEPRDLMAGMDADTPSRPQGDDGEFALTPDGRSVIFQTQTQGRTEAFTNNVDVFSVPLAGGTAVNLTEANTAPDTNAVVSPDGRRLAWLANRRENVFGDQAVVMVGDLDGGNARALTPDWDRGPGNLRWRSDGKALYVLASDNGQQKLFEIDARSGAVRAINDGGTVSGFDEAGGRVVLAHETFEGPSQVVEVVSGGVSTLTRHNAETLANTTLTDGELFTFAGWNGERVQGWTFKPADYVEGRTYPVVYLIHGGPKSPFTDGWSYRWNPQVYTGAGYGVVMINFHGSPGFGQAFTDSINDHWGDRPLEDLQKGWAAALSANSWMDGDRACALGASYGGYMVNMIAGKWNGPFDCLVNHAGVFDVGQLMNAMDIATFIAEFGGSSWDRADLYREFSPNTYVGDWSKPMLVLHGSRDFRVPVEQGLGTFSALQRRGIESRFVHVPDENHWVLKPRNWVEWQREILDWTDRYTAE</sequence>
<evidence type="ECO:0000313" key="8">
    <source>
        <dbReference type="EMBL" id="MBB4081616.1"/>
    </source>
</evidence>
<dbReference type="SUPFAM" id="SSF82171">
    <property type="entry name" value="DPP6 N-terminal domain-like"/>
    <property type="match status" value="1"/>
</dbReference>
<dbReference type="Pfam" id="PF07676">
    <property type="entry name" value="PD40"/>
    <property type="match status" value="3"/>
</dbReference>
<evidence type="ECO:0000256" key="1">
    <source>
        <dbReference type="ARBA" id="ARBA00010040"/>
    </source>
</evidence>
<dbReference type="Pfam" id="PF00326">
    <property type="entry name" value="Peptidase_S9"/>
    <property type="match status" value="1"/>
</dbReference>
<name>A0A7W6JCF6_9CAUL</name>
<dbReference type="InterPro" id="IPR001375">
    <property type="entry name" value="Peptidase_S9_cat"/>
</dbReference>
<evidence type="ECO:0000259" key="7">
    <source>
        <dbReference type="Pfam" id="PF00326"/>
    </source>
</evidence>